<evidence type="ECO:0000259" key="14">
    <source>
        <dbReference type="PROSITE" id="PS50109"/>
    </source>
</evidence>
<sequence length="952" mass="108374">MNGETGLSPEMMKVFETLPGLYLVLSPDLIMLTASDAYLRITAKKREDVAGRHIFEVFTPGARDQGGRDVANSLIRVINTREPHEIPVARFDFPDPADPAVTRSSYWRTSHTPVLNSRGEIRYIIHFTEDVTAQEVARQQLTASLEEQTRSAAKALQMSNRMEKLVREIPARIAILSGPDWVFEYTNPHFEAFFSQRSLRGKPLLEAMPELAGHEVLKALKHVYDTGETYSGTEMRIPMVRQDGGKPEDHYFNFVYQARYDENGVINGILSFAYNITELVTARELLQESGEEIQATNEELKATNEDLYQAQRNLQKLNEDLEKRVGLRTSQLLAAREDAIRERDRLNAFFMQAPAGICVLDGPEMIFELVNPPYQQLFPGRNLRGKPLLEALPEFAGHPICDILIDIYRTGKTFEGKEVMVPLASNDDGPVEERYFNFIYQAKHDIHGMVDGILVFVFEVTETVLTRRKKEENEKRFRFLLNAIPQQVWTSRPDGALDYVNQVVCDDFGQPMEVIVGSGWNEFIHPDDLGDCLRKWRHALEAGTAYTVEFRLRFKDGDYRWHLGRALPLIENGQIAFWLGTNTNIDIQKDNEQRKDEFLSIASHELKTPLTSIKAFNQMMQRTDDAERLAGFAKKSAGHIFRLEKLISDLLDVTKINAGKMIYNMQPFSLKQMLADTIESVQHMAPSHQLILEHAEDVEYTGDRFRLEQVVSNFLNNAIKYSPGEKEVIINCEVERDNVVVSVKDFGIGIAEGDLLHLFERYYRVDNTAMRFEGLGLGLFISSEILKRHQGSFWIESQPGAGSTFYFRLPLDSHNVAKAKRIGNTFYQDTTITITYYERSHRIYADWTGFQDLDSVKNGCLVLLEMAEKNRCSKIVNDNTHVLGSWSEAVDWVSGVFFPMLEKAGITHLAWVYAPNVFSRLSANKAAGVAAGNIDTQLFTALSEAEKWIDNR</sequence>
<dbReference type="GO" id="GO:0000156">
    <property type="term" value="F:phosphorelay response regulator activity"/>
    <property type="evidence" value="ECO:0007669"/>
    <property type="project" value="TreeGrafter"/>
</dbReference>
<feature type="domain" description="Histidine kinase" evidence="14">
    <location>
        <begin position="601"/>
        <end position="813"/>
    </location>
</feature>
<reference evidence="16 17" key="1">
    <citation type="submission" date="2019-11" db="EMBL/GenBank/DDBJ databases">
        <title>Pedobacter sp. HMF7056 Genome sequencing and assembly.</title>
        <authorList>
            <person name="Kang H."/>
            <person name="Kim H."/>
            <person name="Joh K."/>
        </authorList>
    </citation>
    <scope>NUCLEOTIDE SEQUENCE [LARGE SCALE GENOMIC DNA]</scope>
    <source>
        <strain evidence="16 17">HMF7056</strain>
    </source>
</reference>
<dbReference type="Gene3D" id="1.10.287.130">
    <property type="match status" value="1"/>
</dbReference>
<evidence type="ECO:0000256" key="5">
    <source>
        <dbReference type="ARBA" id="ARBA00022679"/>
    </source>
</evidence>
<keyword evidence="4" id="KW-0597">Phosphoprotein</keyword>
<keyword evidence="9" id="KW-0067">ATP-binding</keyword>
<dbReference type="Pfam" id="PF08448">
    <property type="entry name" value="PAS_4"/>
    <property type="match status" value="3"/>
</dbReference>
<dbReference type="InterPro" id="IPR001610">
    <property type="entry name" value="PAC"/>
</dbReference>
<dbReference type="AlphaFoldDB" id="A0A7K1XXR8"/>
<dbReference type="InterPro" id="IPR013656">
    <property type="entry name" value="PAS_4"/>
</dbReference>
<evidence type="ECO:0000256" key="4">
    <source>
        <dbReference type="ARBA" id="ARBA00022553"/>
    </source>
</evidence>
<dbReference type="InterPro" id="IPR003661">
    <property type="entry name" value="HisK_dim/P_dom"/>
</dbReference>
<evidence type="ECO:0000256" key="8">
    <source>
        <dbReference type="ARBA" id="ARBA00022777"/>
    </source>
</evidence>
<dbReference type="SMART" id="SM00086">
    <property type="entry name" value="PAC"/>
    <property type="match status" value="2"/>
</dbReference>
<dbReference type="SUPFAM" id="SSF55874">
    <property type="entry name" value="ATPase domain of HSP90 chaperone/DNA topoisomerase II/histidine kinase"/>
    <property type="match status" value="1"/>
</dbReference>
<evidence type="ECO:0000256" key="2">
    <source>
        <dbReference type="ARBA" id="ARBA00004141"/>
    </source>
</evidence>
<dbReference type="InterPro" id="IPR035965">
    <property type="entry name" value="PAS-like_dom_sf"/>
</dbReference>
<feature type="domain" description="PAS" evidence="15">
    <location>
        <begin position="473"/>
        <end position="543"/>
    </location>
</feature>
<keyword evidence="13" id="KW-0175">Coiled coil</keyword>
<dbReference type="SMART" id="SM00091">
    <property type="entry name" value="PAS"/>
    <property type="match status" value="4"/>
</dbReference>
<keyword evidence="17" id="KW-1185">Reference proteome</keyword>
<evidence type="ECO:0000256" key="13">
    <source>
        <dbReference type="SAM" id="Coils"/>
    </source>
</evidence>
<evidence type="ECO:0000256" key="1">
    <source>
        <dbReference type="ARBA" id="ARBA00000085"/>
    </source>
</evidence>
<evidence type="ECO:0000256" key="12">
    <source>
        <dbReference type="ARBA" id="ARBA00023136"/>
    </source>
</evidence>
<dbReference type="SUPFAM" id="SSF55785">
    <property type="entry name" value="PYP-like sensor domain (PAS domain)"/>
    <property type="match status" value="4"/>
</dbReference>
<dbReference type="PANTHER" id="PTHR42878:SF7">
    <property type="entry name" value="SENSOR HISTIDINE KINASE GLRK"/>
    <property type="match status" value="1"/>
</dbReference>
<dbReference type="Gene3D" id="3.30.565.10">
    <property type="entry name" value="Histidine kinase-like ATPase, C-terminal domain"/>
    <property type="match status" value="1"/>
</dbReference>
<evidence type="ECO:0000256" key="9">
    <source>
        <dbReference type="ARBA" id="ARBA00022840"/>
    </source>
</evidence>
<dbReference type="SMART" id="SM00388">
    <property type="entry name" value="HisKA"/>
    <property type="match status" value="1"/>
</dbReference>
<dbReference type="InterPro" id="IPR050351">
    <property type="entry name" value="BphY/WalK/GraS-like"/>
</dbReference>
<evidence type="ECO:0000259" key="15">
    <source>
        <dbReference type="PROSITE" id="PS50112"/>
    </source>
</evidence>
<evidence type="ECO:0000256" key="6">
    <source>
        <dbReference type="ARBA" id="ARBA00022692"/>
    </source>
</evidence>
<dbReference type="Gene3D" id="3.30.450.20">
    <property type="entry name" value="PAS domain"/>
    <property type="match status" value="4"/>
</dbReference>
<dbReference type="RefSeq" id="WP_160906717.1">
    <property type="nucleotide sequence ID" value="NZ_WVHS01000002.1"/>
</dbReference>
<dbReference type="GO" id="GO:0030295">
    <property type="term" value="F:protein kinase activator activity"/>
    <property type="evidence" value="ECO:0007669"/>
    <property type="project" value="TreeGrafter"/>
</dbReference>
<name>A0A7K1XXR8_9SPHI</name>
<dbReference type="InterPro" id="IPR000014">
    <property type="entry name" value="PAS"/>
</dbReference>
<dbReference type="PROSITE" id="PS50112">
    <property type="entry name" value="PAS"/>
    <property type="match status" value="1"/>
</dbReference>
<evidence type="ECO:0000256" key="10">
    <source>
        <dbReference type="ARBA" id="ARBA00022989"/>
    </source>
</evidence>
<dbReference type="InterPro" id="IPR036097">
    <property type="entry name" value="HisK_dim/P_sf"/>
</dbReference>
<dbReference type="SUPFAM" id="SSF47384">
    <property type="entry name" value="Homodimeric domain of signal transducing histidine kinase"/>
    <property type="match status" value="1"/>
</dbReference>
<evidence type="ECO:0000313" key="16">
    <source>
        <dbReference type="EMBL" id="MXV15742.1"/>
    </source>
</evidence>
<dbReference type="EMBL" id="WVHS01000002">
    <property type="protein sequence ID" value="MXV15742.1"/>
    <property type="molecule type" value="Genomic_DNA"/>
</dbReference>
<dbReference type="CDD" id="cd00130">
    <property type="entry name" value="PAS"/>
    <property type="match status" value="1"/>
</dbReference>
<dbReference type="GO" id="GO:0005524">
    <property type="term" value="F:ATP binding"/>
    <property type="evidence" value="ECO:0007669"/>
    <property type="project" value="UniProtKB-KW"/>
</dbReference>
<dbReference type="CDD" id="cd00082">
    <property type="entry name" value="HisKA"/>
    <property type="match status" value="1"/>
</dbReference>
<evidence type="ECO:0000256" key="3">
    <source>
        <dbReference type="ARBA" id="ARBA00012438"/>
    </source>
</evidence>
<dbReference type="GO" id="GO:0000155">
    <property type="term" value="F:phosphorelay sensor kinase activity"/>
    <property type="evidence" value="ECO:0007669"/>
    <property type="project" value="InterPro"/>
</dbReference>
<evidence type="ECO:0000256" key="11">
    <source>
        <dbReference type="ARBA" id="ARBA00023012"/>
    </source>
</evidence>
<dbReference type="InterPro" id="IPR005467">
    <property type="entry name" value="His_kinase_dom"/>
</dbReference>
<accession>A0A7K1XXR8</accession>
<feature type="coiled-coil region" evidence="13">
    <location>
        <begin position="279"/>
        <end position="324"/>
    </location>
</feature>
<dbReference type="SMART" id="SM00387">
    <property type="entry name" value="HATPase_c"/>
    <property type="match status" value="1"/>
</dbReference>
<dbReference type="Pfam" id="PF00512">
    <property type="entry name" value="HisKA"/>
    <property type="match status" value="1"/>
</dbReference>
<dbReference type="PROSITE" id="PS50109">
    <property type="entry name" value="HIS_KIN"/>
    <property type="match status" value="1"/>
</dbReference>
<keyword evidence="5" id="KW-0808">Transferase</keyword>
<gene>
    <name evidence="16" type="ORF">GS398_10540</name>
</gene>
<dbReference type="GO" id="GO:0016020">
    <property type="term" value="C:membrane"/>
    <property type="evidence" value="ECO:0007669"/>
    <property type="project" value="UniProtKB-SubCell"/>
</dbReference>
<keyword evidence="7" id="KW-0547">Nucleotide-binding</keyword>
<protein>
    <recommendedName>
        <fullName evidence="3">histidine kinase</fullName>
        <ecNumber evidence="3">2.7.13.3</ecNumber>
    </recommendedName>
</protein>
<keyword evidence="8" id="KW-0418">Kinase</keyword>
<dbReference type="NCBIfam" id="TIGR00229">
    <property type="entry name" value="sensory_box"/>
    <property type="match status" value="1"/>
</dbReference>
<keyword evidence="10" id="KW-1133">Transmembrane helix</keyword>
<keyword evidence="12" id="KW-0472">Membrane</keyword>
<evidence type="ECO:0000313" key="17">
    <source>
        <dbReference type="Proteomes" id="UP000451233"/>
    </source>
</evidence>
<evidence type="ECO:0000256" key="7">
    <source>
        <dbReference type="ARBA" id="ARBA00022741"/>
    </source>
</evidence>
<dbReference type="InterPro" id="IPR003594">
    <property type="entry name" value="HATPase_dom"/>
</dbReference>
<dbReference type="FunFam" id="3.30.565.10:FF:000006">
    <property type="entry name" value="Sensor histidine kinase WalK"/>
    <property type="match status" value="1"/>
</dbReference>
<comment type="subcellular location">
    <subcellularLocation>
        <location evidence="2">Membrane</location>
        <topology evidence="2">Multi-pass membrane protein</topology>
    </subcellularLocation>
</comment>
<organism evidence="16 17">
    <name type="scientific">Hufsiella ginkgonis</name>
    <dbReference type="NCBI Taxonomy" id="2695274"/>
    <lineage>
        <taxon>Bacteria</taxon>
        <taxon>Pseudomonadati</taxon>
        <taxon>Bacteroidota</taxon>
        <taxon>Sphingobacteriia</taxon>
        <taxon>Sphingobacteriales</taxon>
        <taxon>Sphingobacteriaceae</taxon>
        <taxon>Hufsiella</taxon>
    </lineage>
</organism>
<keyword evidence="6" id="KW-0812">Transmembrane</keyword>
<dbReference type="PANTHER" id="PTHR42878">
    <property type="entry name" value="TWO-COMPONENT HISTIDINE KINASE"/>
    <property type="match status" value="1"/>
</dbReference>
<dbReference type="Pfam" id="PF02518">
    <property type="entry name" value="HATPase_c"/>
    <property type="match status" value="1"/>
</dbReference>
<dbReference type="PRINTS" id="PR00344">
    <property type="entry name" value="BCTRLSENSOR"/>
</dbReference>
<dbReference type="Pfam" id="PF08447">
    <property type="entry name" value="PAS_3"/>
    <property type="match status" value="1"/>
</dbReference>
<dbReference type="InterPro" id="IPR013655">
    <property type="entry name" value="PAS_fold_3"/>
</dbReference>
<dbReference type="EC" id="2.7.13.3" evidence="3"/>
<keyword evidence="11" id="KW-0902">Two-component regulatory system</keyword>
<dbReference type="GO" id="GO:0007234">
    <property type="term" value="P:osmosensory signaling via phosphorelay pathway"/>
    <property type="evidence" value="ECO:0007669"/>
    <property type="project" value="TreeGrafter"/>
</dbReference>
<dbReference type="InterPro" id="IPR036890">
    <property type="entry name" value="HATPase_C_sf"/>
</dbReference>
<proteinExistence type="predicted"/>
<dbReference type="FunFam" id="3.30.450.20:FF:000099">
    <property type="entry name" value="Sensory box sensor histidine kinase"/>
    <property type="match status" value="1"/>
</dbReference>
<comment type="catalytic activity">
    <reaction evidence="1">
        <text>ATP + protein L-histidine = ADP + protein N-phospho-L-histidine.</text>
        <dbReference type="EC" id="2.7.13.3"/>
    </reaction>
</comment>
<dbReference type="InterPro" id="IPR004358">
    <property type="entry name" value="Sig_transdc_His_kin-like_C"/>
</dbReference>
<comment type="caution">
    <text evidence="16">The sequence shown here is derived from an EMBL/GenBank/DDBJ whole genome shotgun (WGS) entry which is preliminary data.</text>
</comment>
<dbReference type="Proteomes" id="UP000451233">
    <property type="component" value="Unassembled WGS sequence"/>
</dbReference>